<feature type="compositionally biased region" description="Polar residues" evidence="2">
    <location>
        <begin position="231"/>
        <end position="245"/>
    </location>
</feature>
<organism evidence="3 4">
    <name type="scientific">Candidatus Woesebacteria bacterium GW2011_GWA1_39_21</name>
    <dbReference type="NCBI Taxonomy" id="1618550"/>
    <lineage>
        <taxon>Bacteria</taxon>
        <taxon>Candidatus Woeseibacteriota</taxon>
    </lineage>
</organism>
<dbReference type="PROSITE" id="PS50005">
    <property type="entry name" value="TPR"/>
    <property type="match status" value="1"/>
</dbReference>
<proteinExistence type="predicted"/>
<dbReference type="EMBL" id="LBWP01000001">
    <property type="protein sequence ID" value="KKR11977.1"/>
    <property type="molecule type" value="Genomic_DNA"/>
</dbReference>
<protein>
    <submittedName>
        <fullName evidence="3">Uncharacterized protein</fullName>
    </submittedName>
</protein>
<dbReference type="InterPro" id="IPR019734">
    <property type="entry name" value="TPR_rpt"/>
</dbReference>
<gene>
    <name evidence="3" type="ORF">UT39_C0001G0032</name>
</gene>
<comment type="caution">
    <text evidence="3">The sequence shown here is derived from an EMBL/GenBank/DDBJ whole genome shotgun (WGS) entry which is preliminary data.</text>
</comment>
<feature type="region of interest" description="Disordered" evidence="2">
    <location>
        <begin position="215"/>
        <end position="245"/>
    </location>
</feature>
<reference evidence="3 4" key="1">
    <citation type="journal article" date="2015" name="Nature">
        <title>rRNA introns, odd ribosomes, and small enigmatic genomes across a large radiation of phyla.</title>
        <authorList>
            <person name="Brown C.T."/>
            <person name="Hug L.A."/>
            <person name="Thomas B.C."/>
            <person name="Sharon I."/>
            <person name="Castelle C.J."/>
            <person name="Singh A."/>
            <person name="Wilkins M.J."/>
            <person name="Williams K.H."/>
            <person name="Banfield J.F."/>
        </authorList>
    </citation>
    <scope>NUCLEOTIDE SEQUENCE [LARGE SCALE GENOMIC DNA]</scope>
</reference>
<evidence type="ECO:0000256" key="1">
    <source>
        <dbReference type="PROSITE-ProRule" id="PRU00339"/>
    </source>
</evidence>
<evidence type="ECO:0000256" key="2">
    <source>
        <dbReference type="SAM" id="MobiDB-lite"/>
    </source>
</evidence>
<accession>A0A0G0RE85</accession>
<keyword evidence="1" id="KW-0802">TPR repeat</keyword>
<evidence type="ECO:0000313" key="3">
    <source>
        <dbReference type="EMBL" id="KKR11977.1"/>
    </source>
</evidence>
<sequence length="245" mass="27809">MNQSLAQKAVNFALLGNWKNARDTNKLILQDSPHDIEALNRLSKAYFELGNISSAKSSIKKTLKLDPYNQIALKCWEKWKNVKKADKNPSGKMSAELFLEEPGKTKIVRLIHPCDKPVIAKLDCGDIVYENIKGQRISIVTDSDTYIGKLPDDISIRIKKLIRLGYKYTFSIKSVSNNEIKVFIREADRPEHFQNQPSFSSEKIDYNPYTAPELIHEKPTIVSNEDDESETQGSDSQQFSNGIES</sequence>
<evidence type="ECO:0000313" key="4">
    <source>
        <dbReference type="Proteomes" id="UP000034246"/>
    </source>
</evidence>
<dbReference type="SUPFAM" id="SSF48452">
    <property type="entry name" value="TPR-like"/>
    <property type="match status" value="1"/>
</dbReference>
<dbReference type="AlphaFoldDB" id="A0A0G0RE85"/>
<dbReference type="InterPro" id="IPR011990">
    <property type="entry name" value="TPR-like_helical_dom_sf"/>
</dbReference>
<dbReference type="Gene3D" id="1.25.40.10">
    <property type="entry name" value="Tetratricopeptide repeat domain"/>
    <property type="match status" value="1"/>
</dbReference>
<name>A0A0G0RE85_9BACT</name>
<dbReference type="STRING" id="1618550.UT39_C0001G0032"/>
<dbReference type="Proteomes" id="UP000034246">
    <property type="component" value="Unassembled WGS sequence"/>
</dbReference>
<feature type="repeat" description="TPR" evidence="1">
    <location>
        <begin position="36"/>
        <end position="69"/>
    </location>
</feature>